<dbReference type="Gene3D" id="1.10.10.10">
    <property type="entry name" value="Winged helix-like DNA-binding domain superfamily/Winged helix DNA-binding domain"/>
    <property type="match status" value="1"/>
</dbReference>
<dbReference type="PROSITE" id="PS00622">
    <property type="entry name" value="HTH_LUXR_1"/>
    <property type="match status" value="1"/>
</dbReference>
<dbReference type="Pfam" id="PF00196">
    <property type="entry name" value="GerE"/>
    <property type="match status" value="1"/>
</dbReference>
<dbReference type="CDD" id="cd06170">
    <property type="entry name" value="LuxR_C_like"/>
    <property type="match status" value="1"/>
</dbReference>
<feature type="compositionally biased region" description="Basic and acidic residues" evidence="1">
    <location>
        <begin position="785"/>
        <end position="798"/>
    </location>
</feature>
<dbReference type="PROSITE" id="PS50043">
    <property type="entry name" value="HTH_LUXR_2"/>
    <property type="match status" value="1"/>
</dbReference>
<dbReference type="InterPro" id="IPR058852">
    <property type="entry name" value="HTH_77"/>
</dbReference>
<dbReference type="EMBL" id="JBJVNI010000012">
    <property type="protein sequence ID" value="MFM9611791.1"/>
    <property type="molecule type" value="Genomic_DNA"/>
</dbReference>
<dbReference type="InterPro" id="IPR016032">
    <property type="entry name" value="Sig_transdc_resp-reg_C-effctor"/>
</dbReference>
<evidence type="ECO:0000256" key="1">
    <source>
        <dbReference type="SAM" id="MobiDB-lite"/>
    </source>
</evidence>
<proteinExistence type="predicted"/>
<sequence length="872" mass="92314">MTRGRTVSSVIPVAGNLPTALNSFVGRRAETAEIRRLLAAGRLVTLTGAGGAGKTRLALTAAAASRKAFPDGVWLVELAAVRDPSAVPAATADALRLPDRTARPALDRLTHHLARHRALIVLDNCEHVIDASAGLAKTLLSACPELRVLATSRQTLGVTGENVFVVPPLSIPDEAVELLRQRATAIRPDFRLTEADRARAARLCAALDGLPLAIELAASRLRTLTVEQVVELLEDRFALLTGGCRSTSPRQRTLRGMIEWSYELCTPAERLLWNRLSVFAGGFGLDAAETVCTGDGIAAHEVLDLLDRLVAQSVVLTCERDGMPRYRLLETIRTYGRSRLAASGEERPLLRRHRDFFLAFAERTAAAWLGPGQEEALAWMRTEHRNLLAALEFGGSGHASATGPVPAGPVQGGSVQGGPVQAGLALAGPVPGGLALGGPVPESPAQAGPAPAPSANPAPYPSAPHANHPAGTQGIQDAQNALRLATALRFHWCADGFLSEGRRQFDRLLAAAPEPTPARAGALWAAAWVAILQGDFATADRYLDEAEELGERLGDPSVRPYVLGYRGASAAFQGRMAQAAPLYEAALAAHAAAGDGPQALLWLFQLVIAQVCLGDPRAAEESGRHAARLAEASGERLYGAYAQWALGYVRWARGDLEEGTALTRAALETLRGFNDHAGTAVALQVFTWITASRGDHEQAARLLGAVHALTRDIDDGPVSELGGHRARCEDAVASALGAAGYERALAEGAGYDSPARAIALALDDTGRDALSRRGLDAIAPGPLSRTERHPLSRQERDAPTPSPLSRREREVAALVAQGMTNRQVAAALSLSPRTVDRHVENIRARLGFTCRAQIAAWWAESPARAGTATSSP</sequence>
<dbReference type="PANTHER" id="PTHR47691">
    <property type="entry name" value="REGULATOR-RELATED"/>
    <property type="match status" value="1"/>
</dbReference>
<dbReference type="InterPro" id="IPR036388">
    <property type="entry name" value="WH-like_DNA-bd_sf"/>
</dbReference>
<evidence type="ECO:0000259" key="2">
    <source>
        <dbReference type="PROSITE" id="PS50043"/>
    </source>
</evidence>
<feature type="compositionally biased region" description="Low complexity" evidence="1">
    <location>
        <begin position="437"/>
        <end position="449"/>
    </location>
</feature>
<evidence type="ECO:0000313" key="4">
    <source>
        <dbReference type="Proteomes" id="UP001631957"/>
    </source>
</evidence>
<dbReference type="Gene3D" id="3.40.50.300">
    <property type="entry name" value="P-loop containing nucleotide triphosphate hydrolases"/>
    <property type="match status" value="1"/>
</dbReference>
<dbReference type="InterPro" id="IPR000792">
    <property type="entry name" value="Tscrpt_reg_LuxR_C"/>
</dbReference>
<reference evidence="3 4" key="1">
    <citation type="submission" date="2024-12" db="EMBL/GenBank/DDBJ databases">
        <title>Forecasting of Potato common scab and diversities of Pathogenic streptomyces spp. in china.</title>
        <authorList>
            <person name="Handique U."/>
            <person name="Wu J."/>
        </authorList>
    </citation>
    <scope>NUCLEOTIDE SEQUENCE [LARGE SCALE GENOMIC DNA]</scope>
    <source>
        <strain evidence="3 4">ZRIMU1530</strain>
    </source>
</reference>
<evidence type="ECO:0000313" key="3">
    <source>
        <dbReference type="EMBL" id="MFM9611791.1"/>
    </source>
</evidence>
<gene>
    <name evidence="3" type="ORF">ACKI18_24130</name>
</gene>
<dbReference type="SUPFAM" id="SSF46894">
    <property type="entry name" value="C-terminal effector domain of the bipartite response regulators"/>
    <property type="match status" value="1"/>
</dbReference>
<dbReference type="PRINTS" id="PR00364">
    <property type="entry name" value="DISEASERSIST"/>
</dbReference>
<dbReference type="InterPro" id="IPR027417">
    <property type="entry name" value="P-loop_NTPase"/>
</dbReference>
<dbReference type="PANTHER" id="PTHR47691:SF3">
    <property type="entry name" value="HTH-TYPE TRANSCRIPTIONAL REGULATOR RV0890C-RELATED"/>
    <property type="match status" value="1"/>
</dbReference>
<organism evidence="3 4">
    <name type="scientific">Streptomyces niveiscabiei</name>
    <dbReference type="NCBI Taxonomy" id="164115"/>
    <lineage>
        <taxon>Bacteria</taxon>
        <taxon>Bacillati</taxon>
        <taxon>Actinomycetota</taxon>
        <taxon>Actinomycetes</taxon>
        <taxon>Kitasatosporales</taxon>
        <taxon>Streptomycetaceae</taxon>
        <taxon>Streptomyces</taxon>
    </lineage>
</organism>
<dbReference type="SMART" id="SM00421">
    <property type="entry name" value="HTH_LUXR"/>
    <property type="match status" value="1"/>
</dbReference>
<feature type="region of interest" description="Disordered" evidence="1">
    <location>
        <begin position="773"/>
        <end position="807"/>
    </location>
</feature>
<dbReference type="PRINTS" id="PR00038">
    <property type="entry name" value="HTHLUXR"/>
</dbReference>
<dbReference type="InterPro" id="IPR011990">
    <property type="entry name" value="TPR-like_helical_dom_sf"/>
</dbReference>
<dbReference type="SUPFAM" id="SSF52540">
    <property type="entry name" value="P-loop containing nucleoside triphosphate hydrolases"/>
    <property type="match status" value="1"/>
</dbReference>
<dbReference type="RefSeq" id="WP_409123301.1">
    <property type="nucleotide sequence ID" value="NZ_JBJVNI010000012.1"/>
</dbReference>
<protein>
    <submittedName>
        <fullName evidence="3">LuxR C-terminal-related transcriptional regulator</fullName>
    </submittedName>
</protein>
<dbReference type="Proteomes" id="UP001631957">
    <property type="component" value="Unassembled WGS sequence"/>
</dbReference>
<dbReference type="SUPFAM" id="SSF48452">
    <property type="entry name" value="TPR-like"/>
    <property type="match status" value="1"/>
</dbReference>
<feature type="domain" description="HTH luxR-type" evidence="2">
    <location>
        <begin position="797"/>
        <end position="862"/>
    </location>
</feature>
<accession>A0ABW9HVZ2</accession>
<dbReference type="Pfam" id="PF25872">
    <property type="entry name" value="HTH_77"/>
    <property type="match status" value="1"/>
</dbReference>
<keyword evidence="4" id="KW-1185">Reference proteome</keyword>
<dbReference type="Gene3D" id="1.25.40.10">
    <property type="entry name" value="Tetratricopeptide repeat domain"/>
    <property type="match status" value="2"/>
</dbReference>
<feature type="region of interest" description="Disordered" evidence="1">
    <location>
        <begin position="435"/>
        <end position="473"/>
    </location>
</feature>
<comment type="caution">
    <text evidence="3">The sequence shown here is derived from an EMBL/GenBank/DDBJ whole genome shotgun (WGS) entry which is preliminary data.</text>
</comment>
<name>A0ABW9HVZ2_9ACTN</name>
<feature type="compositionally biased region" description="Pro residues" evidence="1">
    <location>
        <begin position="450"/>
        <end position="462"/>
    </location>
</feature>